<name>A0ACB1B983_MELEN</name>
<accession>A0ACB1B983</accession>
<organism evidence="1 2">
    <name type="scientific">Meloidogyne enterolobii</name>
    <name type="common">Root-knot nematode worm</name>
    <name type="synonym">Meloidogyne mayaguensis</name>
    <dbReference type="NCBI Taxonomy" id="390850"/>
    <lineage>
        <taxon>Eukaryota</taxon>
        <taxon>Metazoa</taxon>
        <taxon>Ecdysozoa</taxon>
        <taxon>Nematoda</taxon>
        <taxon>Chromadorea</taxon>
        <taxon>Rhabditida</taxon>
        <taxon>Tylenchina</taxon>
        <taxon>Tylenchomorpha</taxon>
        <taxon>Tylenchoidea</taxon>
        <taxon>Meloidogynidae</taxon>
        <taxon>Meloidogyninae</taxon>
        <taxon>Meloidogyne</taxon>
    </lineage>
</organism>
<gene>
    <name evidence="1" type="ORF">MENTE1834_LOCUS48555</name>
</gene>
<protein>
    <submittedName>
        <fullName evidence="1">Uncharacterized protein</fullName>
    </submittedName>
</protein>
<dbReference type="Proteomes" id="UP001497535">
    <property type="component" value="Unassembled WGS sequence"/>
</dbReference>
<dbReference type="EMBL" id="CAVMJV010000243">
    <property type="protein sequence ID" value="CAK5127479.1"/>
    <property type="molecule type" value="Genomic_DNA"/>
</dbReference>
<sequence length="88" mass="10275">MKIVSFLERVRLVRFPPFIAFTLVIAYGFLAALIIQKQYEIKWTYLESLYFTFISILTVGFGDYRPHPENMFPVLILVICGVIFTTMC</sequence>
<evidence type="ECO:0000313" key="1">
    <source>
        <dbReference type="EMBL" id="CAK5127479.1"/>
    </source>
</evidence>
<proteinExistence type="predicted"/>
<reference evidence="1" key="1">
    <citation type="submission" date="2023-11" db="EMBL/GenBank/DDBJ databases">
        <authorList>
            <person name="Poullet M."/>
        </authorList>
    </citation>
    <scope>NUCLEOTIDE SEQUENCE</scope>
    <source>
        <strain evidence="1">E1834</strain>
    </source>
</reference>
<keyword evidence="2" id="KW-1185">Reference proteome</keyword>
<comment type="caution">
    <text evidence="1">The sequence shown here is derived from an EMBL/GenBank/DDBJ whole genome shotgun (WGS) entry which is preliminary data.</text>
</comment>
<evidence type="ECO:0000313" key="2">
    <source>
        <dbReference type="Proteomes" id="UP001497535"/>
    </source>
</evidence>